<keyword evidence="2" id="KW-1185">Reference proteome</keyword>
<comment type="caution">
    <text evidence="1">The sequence shown here is derived from an EMBL/GenBank/DDBJ whole genome shotgun (WGS) entry which is preliminary data.</text>
</comment>
<gene>
    <name evidence="1" type="ORF">HHL17_16690</name>
</gene>
<proteinExistence type="predicted"/>
<name>A0A848GKJ5_9BACT</name>
<dbReference type="AlphaFoldDB" id="A0A848GKJ5"/>
<accession>A0A848GKJ5</accession>
<evidence type="ECO:0000313" key="1">
    <source>
        <dbReference type="EMBL" id="NML38846.1"/>
    </source>
</evidence>
<reference evidence="1 2" key="1">
    <citation type="submission" date="2020-04" db="EMBL/GenBank/DDBJ databases">
        <title>Chitinophaga sp. G-6-1-13 sp. nov., isolated from soil.</title>
        <authorList>
            <person name="Dahal R.H."/>
            <person name="Chaudhary D.K."/>
        </authorList>
    </citation>
    <scope>NUCLEOTIDE SEQUENCE [LARGE SCALE GENOMIC DNA]</scope>
    <source>
        <strain evidence="1 2">G-6-1-13</strain>
    </source>
</reference>
<sequence>MDMFTLEGIRPLKPPFVYPYVIIKSQNNNEKDISYHTDSKTVRSYHYEKIGNYWRTIYSQVGNISRECTYEYVMPDKIVSLNYWINPKNKVSYLKEVSVFKKWEEENFLMGKGLTIKPDVSLPDRVRAQASGAVAQKIQMKNGVLRMERTIYNEKGKEIHRNVTCYRIGNKSYFAWRYLYADKEEIKCE</sequence>
<dbReference type="Proteomes" id="UP000583266">
    <property type="component" value="Unassembled WGS sequence"/>
</dbReference>
<dbReference type="EMBL" id="JABBGC010000001">
    <property type="protein sequence ID" value="NML38846.1"/>
    <property type="molecule type" value="Genomic_DNA"/>
</dbReference>
<evidence type="ECO:0000313" key="2">
    <source>
        <dbReference type="Proteomes" id="UP000583266"/>
    </source>
</evidence>
<protein>
    <submittedName>
        <fullName evidence="1">Uncharacterized protein</fullName>
    </submittedName>
</protein>
<dbReference type="RefSeq" id="WP_169225813.1">
    <property type="nucleotide sequence ID" value="NZ_JABBGC010000001.1"/>
</dbReference>
<organism evidence="1 2">
    <name type="scientific">Chitinophaga fulva</name>
    <dbReference type="NCBI Taxonomy" id="2728842"/>
    <lineage>
        <taxon>Bacteria</taxon>
        <taxon>Pseudomonadati</taxon>
        <taxon>Bacteroidota</taxon>
        <taxon>Chitinophagia</taxon>
        <taxon>Chitinophagales</taxon>
        <taxon>Chitinophagaceae</taxon>
        <taxon>Chitinophaga</taxon>
    </lineage>
</organism>